<name>A0A926F018_9FIRM</name>
<comment type="caution">
    <text evidence="3">The sequence shown here is derived from an EMBL/GenBank/DDBJ whole genome shotgun (WGS) entry which is preliminary data.</text>
</comment>
<keyword evidence="4" id="KW-1185">Reference proteome</keyword>
<dbReference type="RefSeq" id="WP_262430971.1">
    <property type="nucleotide sequence ID" value="NZ_JACRTG010000034.1"/>
</dbReference>
<sequence>MIRKRFKKPLAILLAMIMMFSAVPMTAYAAALNINDVIKDTANYIQKTVKNPQVGSVGGEWAVIGLARSEFDIPDSYYDNYYKNVEAYVKAADGILHDKKYTEYSRVILGLTAAGYDPTDVAGYDLTTALGDFEKTIWQGINGPVFALIALDSDNYSMPENPKAKVQATRDMYINEILKRQLPDGGFSLYGGTEEADDDYQSDPDITAMALQALAKYQDREDVKKVTEEALDCLSKLQNNKGGYASWNEENSESVAQVIAALGELGISLDDPRFVKNGNTLLNNLMTFYIKNQGFSHTIDGGSNLMATEQAFYALVAANRSKTGKNSLYRMGDTDTAQIVNPPAEDTEIGLPGKHTDVKLMLIITPGKTFDDIGNHIAKSSIEALAERGIINGKTEKIFDADSTMTRAEFASIIVKGLGLPRKNDSIFTDVSENSWYADVVGTAYSYGIVKGTTPTTFNPLGTISREEAAAMVARAAKLTGMETAVTDGEVRDILAQFTDYITSSNWARPSLAFCYQKNILSQDDIDIRPKDAIKRYEVAKMLYSMLEAANLL</sequence>
<dbReference type="InterPro" id="IPR051465">
    <property type="entry name" value="Cell_Envelope_Struct_Comp"/>
</dbReference>
<organism evidence="3 4">
    <name type="scientific">Paratissierella segnis</name>
    <dbReference type="NCBI Taxonomy" id="2763679"/>
    <lineage>
        <taxon>Bacteria</taxon>
        <taxon>Bacillati</taxon>
        <taxon>Bacillota</taxon>
        <taxon>Tissierellia</taxon>
        <taxon>Tissierellales</taxon>
        <taxon>Tissierellaceae</taxon>
        <taxon>Paratissierella</taxon>
    </lineage>
</organism>
<dbReference type="EMBL" id="JACRTG010000034">
    <property type="protein sequence ID" value="MBC8589504.1"/>
    <property type="molecule type" value="Genomic_DNA"/>
</dbReference>
<reference evidence="3" key="1">
    <citation type="submission" date="2020-08" db="EMBL/GenBank/DDBJ databases">
        <title>Genome public.</title>
        <authorList>
            <person name="Liu C."/>
            <person name="Sun Q."/>
        </authorList>
    </citation>
    <scope>NUCLEOTIDE SEQUENCE</scope>
    <source>
        <strain evidence="3">BX21</strain>
    </source>
</reference>
<dbReference type="PANTHER" id="PTHR43308:SF5">
    <property type="entry name" value="S-LAYER PROTEIN _ PEPTIDOGLYCAN ENDO-BETA-N-ACETYLGLUCOSAMINIDASE"/>
    <property type="match status" value="1"/>
</dbReference>
<dbReference type="CDD" id="cd00688">
    <property type="entry name" value="ISOPREN_C2_like"/>
    <property type="match status" value="1"/>
</dbReference>
<dbReference type="PANTHER" id="PTHR43308">
    <property type="entry name" value="OUTER MEMBRANE PROTEIN ALPHA-RELATED"/>
    <property type="match status" value="1"/>
</dbReference>
<protein>
    <submittedName>
        <fullName evidence="3">S-layer homology domain-containing protein</fullName>
    </submittedName>
</protein>
<evidence type="ECO:0000313" key="4">
    <source>
        <dbReference type="Proteomes" id="UP000601171"/>
    </source>
</evidence>
<evidence type="ECO:0000313" key="3">
    <source>
        <dbReference type="EMBL" id="MBC8589504.1"/>
    </source>
</evidence>
<feature type="signal peptide" evidence="1">
    <location>
        <begin position="1"/>
        <end position="29"/>
    </location>
</feature>
<feature type="domain" description="SLH" evidence="2">
    <location>
        <begin position="365"/>
        <end position="423"/>
    </location>
</feature>
<gene>
    <name evidence="3" type="ORF">H8707_14915</name>
</gene>
<dbReference type="Proteomes" id="UP000601171">
    <property type="component" value="Unassembled WGS sequence"/>
</dbReference>
<evidence type="ECO:0000259" key="2">
    <source>
        <dbReference type="PROSITE" id="PS51272"/>
    </source>
</evidence>
<dbReference type="SUPFAM" id="SSF48239">
    <property type="entry name" value="Terpenoid cyclases/Protein prenyltransferases"/>
    <property type="match status" value="1"/>
</dbReference>
<feature type="domain" description="SLH" evidence="2">
    <location>
        <begin position="495"/>
        <end position="553"/>
    </location>
</feature>
<dbReference type="Pfam" id="PF00395">
    <property type="entry name" value="SLH"/>
    <property type="match status" value="2"/>
</dbReference>
<dbReference type="Gene3D" id="1.50.10.20">
    <property type="match status" value="1"/>
</dbReference>
<dbReference type="InterPro" id="IPR008930">
    <property type="entry name" value="Terpenoid_cyclase/PrenylTrfase"/>
</dbReference>
<keyword evidence="1" id="KW-0732">Signal</keyword>
<dbReference type="InterPro" id="IPR001119">
    <property type="entry name" value="SLH_dom"/>
</dbReference>
<evidence type="ECO:0000256" key="1">
    <source>
        <dbReference type="SAM" id="SignalP"/>
    </source>
</evidence>
<feature type="domain" description="SLH" evidence="2">
    <location>
        <begin position="424"/>
        <end position="487"/>
    </location>
</feature>
<proteinExistence type="predicted"/>
<accession>A0A926F018</accession>
<dbReference type="AlphaFoldDB" id="A0A926F018"/>
<feature type="chain" id="PRO_5036743057" evidence="1">
    <location>
        <begin position="30"/>
        <end position="553"/>
    </location>
</feature>
<dbReference type="PROSITE" id="PS51272">
    <property type="entry name" value="SLH"/>
    <property type="match status" value="3"/>
</dbReference>